<evidence type="ECO:0000259" key="1">
    <source>
        <dbReference type="Pfam" id="PF19889"/>
    </source>
</evidence>
<proteinExistence type="predicted"/>
<sequence>MQMTYQPWTHKDVEARVLEAAETLMLMPGVKMPAAVQAIWSEYKDDYGKEKTHYRRRPEGAAIDRMHECWSWINAIESEEDRKLLYGWTYVKTRRGMKLSRFASENLMNDRKLKRKIDELCQQIADERNRLYQVRLTVELDSVSENDDNSHQQTVSSESCVRGANHFMTQDAKPKNIPSLHEKMKPAA</sequence>
<dbReference type="InterPro" id="IPR045942">
    <property type="entry name" value="DUF6362"/>
</dbReference>
<feature type="domain" description="DUF6362" evidence="1">
    <location>
        <begin position="39"/>
        <end position="86"/>
    </location>
</feature>
<dbReference type="RefSeq" id="WP_105541807.1">
    <property type="nucleotide sequence ID" value="NZ_JBBGZH010000001.1"/>
</dbReference>
<dbReference type="EMBL" id="JBBGZH010000001">
    <property type="protein sequence ID" value="MEJ5019298.1"/>
    <property type="molecule type" value="Genomic_DNA"/>
</dbReference>
<protein>
    <submittedName>
        <fullName evidence="2">DUF6362 family protein</fullName>
    </submittedName>
</protein>
<comment type="caution">
    <text evidence="2">The sequence shown here is derived from an EMBL/GenBank/DDBJ whole genome shotgun (WGS) entry which is preliminary data.</text>
</comment>
<reference evidence="2 3" key="1">
    <citation type="submission" date="2023-12" db="EMBL/GenBank/DDBJ databases">
        <title>Gut-associated functions are favored during microbiome assembly across C. elegans life.</title>
        <authorList>
            <person name="Zimmermann J."/>
        </authorList>
    </citation>
    <scope>NUCLEOTIDE SEQUENCE [LARGE SCALE GENOMIC DNA]</scope>
    <source>
        <strain evidence="2 3">MYb71</strain>
    </source>
</reference>
<gene>
    <name evidence="2" type="ORF">WH297_06035</name>
</gene>
<dbReference type="Proteomes" id="UP001375812">
    <property type="component" value="Unassembled WGS sequence"/>
</dbReference>
<keyword evidence="3" id="KW-1185">Reference proteome</keyword>
<organism evidence="2 3">
    <name type="scientific">Ochrobactrum vermis</name>
    <dbReference type="NCBI Taxonomy" id="1827297"/>
    <lineage>
        <taxon>Bacteria</taxon>
        <taxon>Pseudomonadati</taxon>
        <taxon>Pseudomonadota</taxon>
        <taxon>Alphaproteobacteria</taxon>
        <taxon>Hyphomicrobiales</taxon>
        <taxon>Brucellaceae</taxon>
        <taxon>Brucella/Ochrobactrum group</taxon>
        <taxon>Ochrobactrum</taxon>
    </lineage>
</organism>
<dbReference type="Pfam" id="PF19889">
    <property type="entry name" value="DUF6362"/>
    <property type="match status" value="1"/>
</dbReference>
<name>A0ABU8PAL8_9HYPH</name>
<evidence type="ECO:0000313" key="3">
    <source>
        <dbReference type="Proteomes" id="UP001375812"/>
    </source>
</evidence>
<evidence type="ECO:0000313" key="2">
    <source>
        <dbReference type="EMBL" id="MEJ5019298.1"/>
    </source>
</evidence>
<accession>A0ABU8PAL8</accession>